<keyword evidence="1" id="KW-0732">Signal</keyword>
<evidence type="ECO:0000313" key="4">
    <source>
        <dbReference type="Proteomes" id="UP001549920"/>
    </source>
</evidence>
<organism evidence="2 5">
    <name type="scientific">Loxostege sticticalis</name>
    <name type="common">Beet webworm moth</name>
    <dbReference type="NCBI Taxonomy" id="481309"/>
    <lineage>
        <taxon>Eukaryota</taxon>
        <taxon>Metazoa</taxon>
        <taxon>Ecdysozoa</taxon>
        <taxon>Arthropoda</taxon>
        <taxon>Hexapoda</taxon>
        <taxon>Insecta</taxon>
        <taxon>Pterygota</taxon>
        <taxon>Neoptera</taxon>
        <taxon>Endopterygota</taxon>
        <taxon>Lepidoptera</taxon>
        <taxon>Glossata</taxon>
        <taxon>Ditrysia</taxon>
        <taxon>Pyraloidea</taxon>
        <taxon>Crambidae</taxon>
        <taxon>Pyraustinae</taxon>
        <taxon>Loxostege</taxon>
    </lineage>
</organism>
<keyword evidence="4" id="KW-1185">Reference proteome</keyword>
<feature type="signal peptide" evidence="1">
    <location>
        <begin position="1"/>
        <end position="21"/>
    </location>
</feature>
<dbReference type="AlphaFoldDB" id="A0ABD0SNU5"/>
<sequence length="216" mass="24658">MSAKYLFILSNLIIVLRCVSGTTIDDDLLHRSKRQLLFPNSTVLQFNIGIGTPSPAALINVNWAFQANFQLPWNRSQIPFDILEANNGIEGPSRRKRDNEIGDYENDSRLYHFYKFVEGVLDSFGHNGTTCVLRTLCQLGAEPLHSTDEDLFHEVTAFVLNPKNDLEHTLYVEEIHPYVDAYTRGENLEDCTNIYKPCTMPLLDLFTKVHDVPLKI</sequence>
<dbReference type="InterPro" id="IPR006631">
    <property type="entry name" value="DM4_12"/>
</dbReference>
<dbReference type="SMART" id="SM00718">
    <property type="entry name" value="DM4_12"/>
    <property type="match status" value="1"/>
</dbReference>
<proteinExistence type="predicted"/>
<protein>
    <submittedName>
        <fullName evidence="2">Uncharacterized protein</fullName>
    </submittedName>
</protein>
<name>A0ABD0SNU5_LOXSC</name>
<dbReference type="Proteomes" id="UP001549921">
    <property type="component" value="Unassembled WGS sequence"/>
</dbReference>
<accession>A0ABD0SNU5</accession>
<evidence type="ECO:0000313" key="5">
    <source>
        <dbReference type="Proteomes" id="UP001549921"/>
    </source>
</evidence>
<reference evidence="4 5" key="1">
    <citation type="submission" date="2024-06" db="EMBL/GenBank/DDBJ databases">
        <title>A chromosome-level genome assembly of beet webworm, Loxostege sticticalis.</title>
        <authorList>
            <person name="Zhang Y."/>
        </authorList>
    </citation>
    <scope>NUCLEOTIDE SEQUENCE [LARGE SCALE GENOMIC DNA]</scope>
    <source>
        <strain evidence="3">AQ026</strain>
        <strain evidence="2">AQ028</strain>
        <tissue evidence="2">Male pupae</tissue>
        <tissue evidence="3">Whole body</tissue>
    </source>
</reference>
<dbReference type="Pfam" id="PF07841">
    <property type="entry name" value="DM4_12"/>
    <property type="match status" value="1"/>
</dbReference>
<dbReference type="EMBL" id="JBEDNZ010000018">
    <property type="protein sequence ID" value="KAL0821267.1"/>
    <property type="molecule type" value="Genomic_DNA"/>
</dbReference>
<dbReference type="EMBL" id="JBEUOH010000018">
    <property type="protein sequence ID" value="KAL0870725.1"/>
    <property type="molecule type" value="Genomic_DNA"/>
</dbReference>
<dbReference type="PANTHER" id="PTHR21398">
    <property type="entry name" value="AGAP007094-PA"/>
    <property type="match status" value="1"/>
</dbReference>
<evidence type="ECO:0000313" key="3">
    <source>
        <dbReference type="EMBL" id="KAL0870725.1"/>
    </source>
</evidence>
<gene>
    <name evidence="3" type="ORF">ABMA27_005662</name>
    <name evidence="2" type="ORF">ABMA28_005867</name>
</gene>
<evidence type="ECO:0000313" key="2">
    <source>
        <dbReference type="EMBL" id="KAL0821267.1"/>
    </source>
</evidence>
<dbReference type="PANTHER" id="PTHR21398:SF4">
    <property type="entry name" value="AGAP002980-PA"/>
    <property type="match status" value="1"/>
</dbReference>
<evidence type="ECO:0000256" key="1">
    <source>
        <dbReference type="SAM" id="SignalP"/>
    </source>
</evidence>
<feature type="chain" id="PRO_5044722716" evidence="1">
    <location>
        <begin position="22"/>
        <end position="216"/>
    </location>
</feature>
<comment type="caution">
    <text evidence="2">The sequence shown here is derived from an EMBL/GenBank/DDBJ whole genome shotgun (WGS) entry which is preliminary data.</text>
</comment>
<dbReference type="Proteomes" id="UP001549920">
    <property type="component" value="Unassembled WGS sequence"/>
</dbReference>